<keyword evidence="3" id="KW-1185">Reference proteome</keyword>
<dbReference type="Pfam" id="PF05368">
    <property type="entry name" value="NmrA"/>
    <property type="match status" value="1"/>
</dbReference>
<dbReference type="EMBL" id="WFLM01000004">
    <property type="protein sequence ID" value="KAB8037938.1"/>
    <property type="molecule type" value="Genomic_DNA"/>
</dbReference>
<dbReference type="Gene3D" id="3.40.50.720">
    <property type="entry name" value="NAD(P)-binding Rossmann-like Domain"/>
    <property type="match status" value="1"/>
</dbReference>
<evidence type="ECO:0000259" key="1">
    <source>
        <dbReference type="Pfam" id="PF05368"/>
    </source>
</evidence>
<dbReference type="PANTHER" id="PTHR43162">
    <property type="match status" value="1"/>
</dbReference>
<protein>
    <submittedName>
        <fullName evidence="2">NAD(P)H-binding protein</fullName>
    </submittedName>
</protein>
<dbReference type="SUPFAM" id="SSF51735">
    <property type="entry name" value="NAD(P)-binding Rossmann-fold domains"/>
    <property type="match status" value="1"/>
</dbReference>
<organism evidence="2 3">
    <name type="scientific">Silvanigrella paludirubra</name>
    <dbReference type="NCBI Taxonomy" id="2499159"/>
    <lineage>
        <taxon>Bacteria</taxon>
        <taxon>Pseudomonadati</taxon>
        <taxon>Bdellovibrionota</taxon>
        <taxon>Oligoflexia</taxon>
        <taxon>Silvanigrellales</taxon>
        <taxon>Silvanigrellaceae</taxon>
        <taxon>Silvanigrella</taxon>
    </lineage>
</organism>
<reference evidence="2 3" key="1">
    <citation type="submission" date="2019-10" db="EMBL/GenBank/DDBJ databases">
        <title>New species of Slilvanegrellaceae.</title>
        <authorList>
            <person name="Pitt A."/>
            <person name="Hahn M.W."/>
        </authorList>
    </citation>
    <scope>NUCLEOTIDE SEQUENCE [LARGE SCALE GENOMIC DNA]</scope>
    <source>
        <strain evidence="2 3">SP-Ram-0.45-NSY-1</strain>
    </source>
</reference>
<dbReference type="Proteomes" id="UP000437748">
    <property type="component" value="Unassembled WGS sequence"/>
</dbReference>
<dbReference type="InterPro" id="IPR036291">
    <property type="entry name" value="NAD(P)-bd_dom_sf"/>
</dbReference>
<comment type="caution">
    <text evidence="2">The sequence shown here is derived from an EMBL/GenBank/DDBJ whole genome shotgun (WGS) entry which is preliminary data.</text>
</comment>
<dbReference type="Gene3D" id="3.90.25.10">
    <property type="entry name" value="UDP-galactose 4-epimerase, domain 1"/>
    <property type="match status" value="1"/>
</dbReference>
<evidence type="ECO:0000313" key="3">
    <source>
        <dbReference type="Proteomes" id="UP000437748"/>
    </source>
</evidence>
<dbReference type="InterPro" id="IPR051604">
    <property type="entry name" value="Ergot_Alk_Oxidoreductase"/>
</dbReference>
<gene>
    <name evidence="2" type="ORF">GCL60_12255</name>
</gene>
<accession>A0A6N6VSG3</accession>
<dbReference type="AlphaFoldDB" id="A0A6N6VSG3"/>
<dbReference type="OrthoDB" id="109735at2"/>
<evidence type="ECO:0000313" key="2">
    <source>
        <dbReference type="EMBL" id="KAB8037938.1"/>
    </source>
</evidence>
<dbReference type="PANTHER" id="PTHR43162:SF1">
    <property type="entry name" value="PRESTALK A DIFFERENTIATION PROTEIN A"/>
    <property type="match status" value="1"/>
</dbReference>
<sequence>MQIKKVLVVGATGKVGSEIVKNLISQGYIVRGTTKDKKLLNVKEKNFEYVYLDLETTEGLKEAFQDTDRAFFLSPAGYLDQYKLLSPLIREAKNKNLEKVVLMSVMGVNLIETSPLRRAEVELENSGLNYNIIRPNWFMQNFNTFWIKGIIESNKILLPAGDAKVSFIDARDISDVATKLLTSNIHNNKAFDLTGPESITHDTVANYISSITNKKVFYQNISSSEFKKDLLNAELPEHYADFLVTIMGFLREGFNSKVTDSVSNILGRSAISISKYVNDYKTYWL</sequence>
<dbReference type="RefSeq" id="WP_153421016.1">
    <property type="nucleotide sequence ID" value="NZ_WFLM01000004.1"/>
</dbReference>
<proteinExistence type="predicted"/>
<name>A0A6N6VSG3_9BACT</name>
<feature type="domain" description="NmrA-like" evidence="1">
    <location>
        <begin position="4"/>
        <end position="252"/>
    </location>
</feature>
<dbReference type="InterPro" id="IPR008030">
    <property type="entry name" value="NmrA-like"/>
</dbReference>